<feature type="chain" id="PRO_5004634091" description="Lipoprotein" evidence="1">
    <location>
        <begin position="23"/>
        <end position="258"/>
    </location>
</feature>
<dbReference type="Pfam" id="PF20316">
    <property type="entry name" value="DUF6612"/>
    <property type="match status" value="1"/>
</dbReference>
<dbReference type="RefSeq" id="WP_021753220.1">
    <property type="nucleotide sequence ID" value="NZ_KI271853.1"/>
</dbReference>
<dbReference type="Proteomes" id="UP000016637">
    <property type="component" value="Unassembled WGS sequence"/>
</dbReference>
<dbReference type="InterPro" id="IPR046720">
    <property type="entry name" value="DUF6612"/>
</dbReference>
<dbReference type="HOGENOM" id="CLU_091300_0_0_9"/>
<comment type="caution">
    <text evidence="2">The sequence shown here is derived from an EMBL/GenBank/DDBJ whole genome shotgun (WGS) entry which is preliminary data.</text>
</comment>
<evidence type="ECO:0000256" key="1">
    <source>
        <dbReference type="SAM" id="SignalP"/>
    </source>
</evidence>
<dbReference type="Gene3D" id="2.50.20.20">
    <property type="match status" value="1"/>
</dbReference>
<protein>
    <recommendedName>
        <fullName evidence="4">Lipoprotein</fullName>
    </recommendedName>
</protein>
<sequence>MKKSIKRILFLFTTMLLTVVLAACSSGGGGTKTISSQEAVDKYVEAAKNIKSAKFTSDINVKMTNNNTTREVIMKMNGSVTTEPLSLLVDSESKIATQSQKMSIYLKDNVLYAKQGSQTNWSKLPISGTFQKQIESLKNVGNTEDALNYYKNNANDFKVEAQGDNYVLSYSGNDEKFKELLKTSVKTTGQNINNLDSVDIKNASFKITVKKSDFQPVTSELSVEISQKDKPENNYKMDIKYTFSDINSTTVPTPEGIK</sequence>
<dbReference type="PROSITE" id="PS51257">
    <property type="entry name" value="PROKAR_LIPOPROTEIN"/>
    <property type="match status" value="1"/>
</dbReference>
<keyword evidence="1" id="KW-0732">Signal</keyword>
<accession>U2RR68</accession>
<dbReference type="eggNOG" id="ENOG5030JIU">
    <property type="taxonomic scope" value="Bacteria"/>
</dbReference>
<gene>
    <name evidence="2" type="ORF">HMPREF1983_01555</name>
</gene>
<dbReference type="AlphaFoldDB" id="U2RR68"/>
<reference evidence="2 3" key="1">
    <citation type="submission" date="2013-08" db="EMBL/GenBank/DDBJ databases">
        <authorList>
            <person name="Weinstock G."/>
            <person name="Sodergren E."/>
            <person name="Wylie T."/>
            <person name="Fulton L."/>
            <person name="Fulton R."/>
            <person name="Fronick C."/>
            <person name="O'Laughlin M."/>
            <person name="Godfrey J."/>
            <person name="Miner T."/>
            <person name="Herter B."/>
            <person name="Appelbaum E."/>
            <person name="Cordes M."/>
            <person name="Lek S."/>
            <person name="Wollam A."/>
            <person name="Pepin K.H."/>
            <person name="Palsikar V.B."/>
            <person name="Mitreva M."/>
            <person name="Wilson R.K."/>
        </authorList>
    </citation>
    <scope>NUCLEOTIDE SEQUENCE [LARGE SCALE GENOMIC DNA]</scope>
    <source>
        <strain evidence="2 3">ATCC 700627</strain>
    </source>
</reference>
<feature type="signal peptide" evidence="1">
    <location>
        <begin position="1"/>
        <end position="22"/>
    </location>
</feature>
<proteinExistence type="predicted"/>
<evidence type="ECO:0000313" key="2">
    <source>
        <dbReference type="EMBL" id="ERK56018.1"/>
    </source>
</evidence>
<evidence type="ECO:0008006" key="4">
    <source>
        <dbReference type="Google" id="ProtNLM"/>
    </source>
</evidence>
<dbReference type="EMBL" id="AWVP01000104">
    <property type="protein sequence ID" value="ERK56018.1"/>
    <property type="molecule type" value="Genomic_DNA"/>
</dbReference>
<keyword evidence="3" id="KW-1185">Reference proteome</keyword>
<evidence type="ECO:0000313" key="3">
    <source>
        <dbReference type="Proteomes" id="UP000016637"/>
    </source>
</evidence>
<dbReference type="PATRIC" id="fig|1321820.3.peg.1480"/>
<name>U2RR68_9BACL</name>
<organism evidence="2 3">
    <name type="scientific">Gemella bergeri ATCC 700627</name>
    <dbReference type="NCBI Taxonomy" id="1321820"/>
    <lineage>
        <taxon>Bacteria</taxon>
        <taxon>Bacillati</taxon>
        <taxon>Bacillota</taxon>
        <taxon>Bacilli</taxon>
        <taxon>Bacillales</taxon>
        <taxon>Gemellaceae</taxon>
        <taxon>Gemella</taxon>
    </lineage>
</organism>